<reference evidence="3" key="2">
    <citation type="journal article" date="2019" name="Mol. Phylogenet. Evol.">
        <title>Reassessment of the classification of bryopsidales (chlorophyta) based on chloroplast phylogenomic analyses.</title>
        <authorList>
            <person name="Cremen M.C."/>
            <person name="Leliaert F."/>
            <person name="West J."/>
            <person name="Lam D.W."/>
            <person name="Shimada S."/>
            <person name="Lopez-Bautista J.M."/>
            <person name="Verbruggen H."/>
        </authorList>
    </citation>
    <scope>NUCLEOTIDE SEQUENCE</scope>
</reference>
<evidence type="ECO:0000313" key="3">
    <source>
        <dbReference type="EMBL" id="AYC65327.1"/>
    </source>
</evidence>
<geneLocation type="chloroplast" evidence="3"/>
<dbReference type="GeneID" id="38334312"/>
<evidence type="ECO:0000256" key="1">
    <source>
        <dbReference type="SAM" id="Phobius"/>
    </source>
</evidence>
<evidence type="ECO:0008006" key="4">
    <source>
        <dbReference type="Google" id="ProtNLM"/>
    </source>
</evidence>
<organism evidence="3">
    <name type="scientific">Pedobesia claviformis</name>
    <dbReference type="NCBI Taxonomy" id="2364088"/>
    <lineage>
        <taxon>Eukaryota</taxon>
        <taxon>Viridiplantae</taxon>
        <taxon>Chlorophyta</taxon>
        <taxon>core chlorophytes</taxon>
        <taxon>Ulvophyceae</taxon>
        <taxon>TCBD clade</taxon>
        <taxon>Bryopsidales</taxon>
        <taxon>Bryopsidineae</taxon>
        <taxon>Derbesiaceae</taxon>
        <taxon>Pedobesia</taxon>
    </lineage>
</organism>
<name>A0A386B0W0_9CHLO</name>
<dbReference type="RefSeq" id="YP_009532757.1">
    <property type="nucleotide sequence ID" value="NC_039766.1"/>
</dbReference>
<gene>
    <name evidence="3" type="primary">ycf47</name>
</gene>
<feature type="chain" id="PRO_5017441475" description="Preprotein-translocase subunit g" evidence="2">
    <location>
        <begin position="23"/>
        <end position="63"/>
    </location>
</feature>
<keyword evidence="3" id="KW-0150">Chloroplast</keyword>
<reference evidence="3" key="1">
    <citation type="submission" date="2018-07" db="EMBL/GenBank/DDBJ databases">
        <authorList>
            <person name="Quirk P.G."/>
            <person name="Krulwich T.A."/>
        </authorList>
    </citation>
    <scope>NUCLEOTIDE SEQUENCE</scope>
</reference>
<keyword evidence="1" id="KW-0472">Membrane</keyword>
<sequence length="63" mass="7285">MCRKRFLIGLILIILLIPQTPNQNYLLTDFNESGLFNNYLESIKILNKLTIGTIILFFISVLL</sequence>
<dbReference type="AlphaFoldDB" id="A0A386B0W0"/>
<feature type="signal peptide" evidence="2">
    <location>
        <begin position="1"/>
        <end position="22"/>
    </location>
</feature>
<proteinExistence type="predicted"/>
<protein>
    <recommendedName>
        <fullName evidence="4">Preprotein-translocase subunit g</fullName>
    </recommendedName>
</protein>
<feature type="transmembrane region" description="Helical" evidence="1">
    <location>
        <begin position="45"/>
        <end position="62"/>
    </location>
</feature>
<accession>A0A386B0W0</accession>
<keyword evidence="1" id="KW-1133">Transmembrane helix</keyword>
<evidence type="ECO:0000256" key="2">
    <source>
        <dbReference type="SAM" id="SignalP"/>
    </source>
</evidence>
<keyword evidence="1" id="KW-0812">Transmembrane</keyword>
<keyword evidence="2" id="KW-0732">Signal</keyword>
<dbReference type="EMBL" id="MH591108">
    <property type="protein sequence ID" value="AYC65327.1"/>
    <property type="molecule type" value="Genomic_DNA"/>
</dbReference>
<keyword evidence="3" id="KW-0934">Plastid</keyword>